<dbReference type="Proteomes" id="UP000326757">
    <property type="component" value="Unassembled WGS sequence"/>
</dbReference>
<dbReference type="InterPro" id="IPR016169">
    <property type="entry name" value="FAD-bd_PCMH_sub2"/>
</dbReference>
<evidence type="ECO:0000313" key="3">
    <source>
        <dbReference type="Proteomes" id="UP000326757"/>
    </source>
</evidence>
<reference evidence="2 3" key="1">
    <citation type="submission" date="2019-06" db="EMBL/GenBank/DDBJ databases">
        <title>Genome Sequence of the Brown Rot Fungal Pathogen Monilinia laxa.</title>
        <authorList>
            <person name="De Miccolis Angelini R.M."/>
            <person name="Landi L."/>
            <person name="Abate D."/>
            <person name="Pollastro S."/>
            <person name="Romanazzi G."/>
            <person name="Faretra F."/>
        </authorList>
    </citation>
    <scope>NUCLEOTIDE SEQUENCE [LARGE SCALE GENOMIC DNA]</scope>
    <source>
        <strain evidence="2 3">Mlax316</strain>
    </source>
</reference>
<dbReference type="SUPFAM" id="SSF56176">
    <property type="entry name" value="FAD-binding/transporter-associated domain-like"/>
    <property type="match status" value="1"/>
</dbReference>
<dbReference type="OrthoDB" id="9983560at2759"/>
<feature type="signal peptide" evidence="1">
    <location>
        <begin position="1"/>
        <end position="23"/>
    </location>
</feature>
<dbReference type="InterPro" id="IPR036318">
    <property type="entry name" value="FAD-bd_PCMH-like_sf"/>
</dbReference>
<gene>
    <name evidence="2" type="ORF">EYC80_009295</name>
</gene>
<keyword evidence="3" id="KW-1185">Reference proteome</keyword>
<dbReference type="EMBL" id="VIGI01000011">
    <property type="protein sequence ID" value="KAB8293813.1"/>
    <property type="molecule type" value="Genomic_DNA"/>
</dbReference>
<proteinExistence type="predicted"/>
<evidence type="ECO:0000313" key="2">
    <source>
        <dbReference type="EMBL" id="KAB8293813.1"/>
    </source>
</evidence>
<evidence type="ECO:0000256" key="1">
    <source>
        <dbReference type="SAM" id="SignalP"/>
    </source>
</evidence>
<keyword evidence="1" id="KW-0732">Signal</keyword>
<dbReference type="GO" id="GO:0050660">
    <property type="term" value="F:flavin adenine dinucleotide binding"/>
    <property type="evidence" value="ECO:0007669"/>
    <property type="project" value="InterPro"/>
</dbReference>
<dbReference type="AlphaFoldDB" id="A0A5N6JXD1"/>
<name>A0A5N6JXD1_MONLA</name>
<organism evidence="2 3">
    <name type="scientific">Monilinia laxa</name>
    <name type="common">Brown rot fungus</name>
    <name type="synonym">Sclerotinia laxa</name>
    <dbReference type="NCBI Taxonomy" id="61186"/>
    <lineage>
        <taxon>Eukaryota</taxon>
        <taxon>Fungi</taxon>
        <taxon>Dikarya</taxon>
        <taxon>Ascomycota</taxon>
        <taxon>Pezizomycotina</taxon>
        <taxon>Leotiomycetes</taxon>
        <taxon>Helotiales</taxon>
        <taxon>Sclerotiniaceae</taxon>
        <taxon>Monilinia</taxon>
    </lineage>
</organism>
<comment type="caution">
    <text evidence="2">The sequence shown here is derived from an EMBL/GenBank/DDBJ whole genome shotgun (WGS) entry which is preliminary data.</text>
</comment>
<sequence length="264" mass="28021">MHSNPEFVITAAAVLFGFPIAIAAPPKKSGSCIKPGAPLTYLYFTDPVNVMAPYWLNDSCSPFTSVNLSCNLKNIASYGIEISSAHHVITGLKFVKENGIQITIKKTGHDYVGRSNGERSLELWTHNLKDISFFNYTTANYTGPGAKVGAGAQFFEAYKVAAENGLRLAGGFCPTVDMAGGGGGGTYAVVLSLTTKAHADGVVAGGSFTINNTGDDRDWSAIEAWKNHPLLLDRIPGFTTDAFNLAVATWPKVNASILDEALAP</sequence>
<accession>A0A5N6JXD1</accession>
<protein>
    <submittedName>
        <fullName evidence="2">Uncharacterized protein</fullName>
    </submittedName>
</protein>
<feature type="chain" id="PRO_5025026003" evidence="1">
    <location>
        <begin position="24"/>
        <end position="264"/>
    </location>
</feature>
<dbReference type="Gene3D" id="3.30.465.10">
    <property type="match status" value="1"/>
</dbReference>